<evidence type="ECO:0000313" key="1">
    <source>
        <dbReference type="EMBL" id="GLY73882.1"/>
    </source>
</evidence>
<protein>
    <recommendedName>
        <fullName evidence="3">Antibiotic biosynthesis monooxygenase</fullName>
    </recommendedName>
</protein>
<comment type="caution">
    <text evidence="1">The sequence shown here is derived from an EMBL/GenBank/DDBJ whole genome shotgun (WGS) entry which is preliminary data.</text>
</comment>
<accession>A0A9W6VNX0</accession>
<dbReference type="RefSeq" id="WP_285619480.1">
    <property type="nucleotide sequence ID" value="NZ_BSTJ01000002.1"/>
</dbReference>
<sequence length="113" mass="12211">MDIQHPQNTEAKVTKGLMVRVEAKPGRETEVEALLKAGLTAVLEEPDTIAWLAIRLGPTSFAVVDAFPDEAGRQFHLEAGKIRVTDDAAMDLFAAPPSFTYTDVVAAKLPTYG</sequence>
<dbReference type="Gene3D" id="3.30.70.100">
    <property type="match status" value="1"/>
</dbReference>
<proteinExistence type="predicted"/>
<organism evidence="1 2">
    <name type="scientific">Actinoallomurus iriomotensis</name>
    <dbReference type="NCBI Taxonomy" id="478107"/>
    <lineage>
        <taxon>Bacteria</taxon>
        <taxon>Bacillati</taxon>
        <taxon>Actinomycetota</taxon>
        <taxon>Actinomycetes</taxon>
        <taxon>Streptosporangiales</taxon>
        <taxon>Thermomonosporaceae</taxon>
        <taxon>Actinoallomurus</taxon>
    </lineage>
</organism>
<dbReference type="InterPro" id="IPR011008">
    <property type="entry name" value="Dimeric_a/b-barrel"/>
</dbReference>
<dbReference type="Proteomes" id="UP001165135">
    <property type="component" value="Unassembled WGS sequence"/>
</dbReference>
<name>A0A9W6VNX0_9ACTN</name>
<gene>
    <name evidence="1" type="ORF">Airi01_021490</name>
</gene>
<dbReference type="EMBL" id="BSTJ01000002">
    <property type="protein sequence ID" value="GLY73882.1"/>
    <property type="molecule type" value="Genomic_DNA"/>
</dbReference>
<dbReference type="SUPFAM" id="SSF54909">
    <property type="entry name" value="Dimeric alpha+beta barrel"/>
    <property type="match status" value="1"/>
</dbReference>
<evidence type="ECO:0008006" key="3">
    <source>
        <dbReference type="Google" id="ProtNLM"/>
    </source>
</evidence>
<reference evidence="1" key="1">
    <citation type="submission" date="2023-03" db="EMBL/GenBank/DDBJ databases">
        <title>Actinoallomurus iriomotensis NBRC 103681.</title>
        <authorList>
            <person name="Ichikawa N."/>
            <person name="Sato H."/>
            <person name="Tonouchi N."/>
        </authorList>
    </citation>
    <scope>NUCLEOTIDE SEQUENCE</scope>
    <source>
        <strain evidence="1">NBRC 103681</strain>
    </source>
</reference>
<evidence type="ECO:0000313" key="2">
    <source>
        <dbReference type="Proteomes" id="UP001165135"/>
    </source>
</evidence>
<dbReference type="AlphaFoldDB" id="A0A9W6VNX0"/>